<dbReference type="AlphaFoldDB" id="A0A6B9GAJ2"/>
<protein>
    <recommendedName>
        <fullName evidence="3">CopG family transcriptional regulator</fullName>
    </recommendedName>
</protein>
<evidence type="ECO:0000313" key="1">
    <source>
        <dbReference type="EMBL" id="QGY29366.1"/>
    </source>
</evidence>
<reference evidence="1 2" key="1">
    <citation type="submission" date="2017-11" db="EMBL/GenBank/DDBJ databases">
        <title>Genome sequence of Pantoea cypripedii NE1.</title>
        <authorList>
            <person name="Nascimento F.X."/>
        </authorList>
    </citation>
    <scope>NUCLEOTIDE SEQUENCE [LARGE SCALE GENOMIC DNA]</scope>
    <source>
        <strain evidence="1 2">NE1</strain>
    </source>
</reference>
<gene>
    <name evidence="1" type="ORF">CUN67_10650</name>
</gene>
<dbReference type="Proteomes" id="UP000502005">
    <property type="component" value="Chromosome"/>
</dbReference>
<evidence type="ECO:0008006" key="3">
    <source>
        <dbReference type="Google" id="ProtNLM"/>
    </source>
</evidence>
<dbReference type="RefSeq" id="WP_208715242.1">
    <property type="nucleotide sequence ID" value="NZ_CP024768.1"/>
</dbReference>
<dbReference type="EMBL" id="CP024768">
    <property type="protein sequence ID" value="QGY29366.1"/>
    <property type="molecule type" value="Genomic_DNA"/>
</dbReference>
<name>A0A6B9GAJ2_PANCY</name>
<organism evidence="1 2">
    <name type="scientific">Pantoea cypripedii</name>
    <name type="common">Pectobacterium cypripedii</name>
    <name type="synonym">Erwinia cypripedii</name>
    <dbReference type="NCBI Taxonomy" id="55209"/>
    <lineage>
        <taxon>Bacteria</taxon>
        <taxon>Pseudomonadati</taxon>
        <taxon>Pseudomonadota</taxon>
        <taxon>Gammaproteobacteria</taxon>
        <taxon>Enterobacterales</taxon>
        <taxon>Erwiniaceae</taxon>
        <taxon>Pantoea</taxon>
    </lineage>
</organism>
<accession>A0A6B9GAJ2</accession>
<sequence length="66" mass="7474">MSNNGSKQREIKLSFPDEEMAVIFSLAETRKYGSAHTIIKRAVSDFVKTVNSKGKEYPDDRNNPVK</sequence>
<proteinExistence type="predicted"/>
<evidence type="ECO:0000313" key="2">
    <source>
        <dbReference type="Proteomes" id="UP000502005"/>
    </source>
</evidence>